<dbReference type="AlphaFoldDB" id="A0A3P7PAR0"/>
<accession>A0A3P7PAR0</accession>
<protein>
    <recommendedName>
        <fullName evidence="3">Replicative DNA helicase</fullName>
    </recommendedName>
</protein>
<organism evidence="1 2">
    <name type="scientific">Petrocella atlantisensis</name>
    <dbReference type="NCBI Taxonomy" id="2173034"/>
    <lineage>
        <taxon>Bacteria</taxon>
        <taxon>Bacillati</taxon>
        <taxon>Bacillota</taxon>
        <taxon>Clostridia</taxon>
        <taxon>Lachnospirales</taxon>
        <taxon>Vallitaleaceae</taxon>
        <taxon>Petrocella</taxon>
    </lineage>
</organism>
<evidence type="ECO:0008006" key="3">
    <source>
        <dbReference type="Google" id="ProtNLM"/>
    </source>
</evidence>
<evidence type="ECO:0000313" key="2">
    <source>
        <dbReference type="Proteomes" id="UP000279029"/>
    </source>
</evidence>
<keyword evidence="2" id="KW-1185">Reference proteome</keyword>
<dbReference type="RefSeq" id="WP_125136606.1">
    <property type="nucleotide sequence ID" value="NZ_LR130778.1"/>
</dbReference>
<dbReference type="OrthoDB" id="1643270at2"/>
<name>A0A3P7PAR0_9FIRM</name>
<reference evidence="1 2" key="1">
    <citation type="submission" date="2018-09" db="EMBL/GenBank/DDBJ databases">
        <authorList>
            <person name="Postec A."/>
        </authorList>
    </citation>
    <scope>NUCLEOTIDE SEQUENCE [LARGE SCALE GENOMIC DNA]</scope>
    <source>
        <strain evidence="1">70B-A</strain>
    </source>
</reference>
<sequence>MMDFLEKFEKRMEWIGVVDSIVNRRGRDTKIEGMFKGNDLTNIIVSVLLFIMEKTLEENNECDTQHIEEFLEVLLIEYYQMKLNIIEIKELAGYIIKDILQNSGERRIYSVFNYSKNTIEEIPIRLIVDKMVVEKESRKLNYMLTNQGYDFLFRTREVDEEIQLTIEQLKLKEYVKRKKFSNAVRQSVELITYVRQKKKEVENFILSIRQNINDVDIDKYEQLLKGTYSMLEDEYETMSDIRRMIQQAGDKISEELESSHQMEDKLMKAIQEIREITHNLGVAISEQRNLILNRHNLSDLYMDTIKRSFEYSFVKRFNISESILEPLEKYDVVLDKCIHLLEPLLLPEINKMLSIDQIYNQQLIFKEFDVEDSHFINTEEYEDEIEKQRIESISNKHVKIVLLLFSEIIKHKQIKLSEIIQELKQGNPKEYIELSQGRLIFFIAFKLFDFENISIKDFYLEKNKVMMGVSESFNLERCLIEIEDQIEGIKNTQAIIISKVADEITEVIEFEENGMRIREEVSMTDLLFEVVG</sequence>
<dbReference type="Proteomes" id="UP000279029">
    <property type="component" value="Chromosome"/>
</dbReference>
<dbReference type="EMBL" id="LR130778">
    <property type="protein sequence ID" value="VDN47263.1"/>
    <property type="molecule type" value="Genomic_DNA"/>
</dbReference>
<dbReference type="KEGG" id="cbar:PATL70BA_1380"/>
<evidence type="ECO:0000313" key="1">
    <source>
        <dbReference type="EMBL" id="VDN47263.1"/>
    </source>
</evidence>
<proteinExistence type="predicted"/>
<gene>
    <name evidence="1" type="ORF">PATL70BA_1380</name>
</gene>